<evidence type="ECO:0000259" key="7">
    <source>
        <dbReference type="Pfam" id="PF00892"/>
    </source>
</evidence>
<comment type="subcellular location">
    <subcellularLocation>
        <location evidence="1">Membrane</location>
        <topology evidence="1">Multi-pass membrane protein</topology>
    </subcellularLocation>
</comment>
<evidence type="ECO:0000313" key="8">
    <source>
        <dbReference type="EMBL" id="EHO62051.1"/>
    </source>
</evidence>
<comment type="caution">
    <text evidence="8">The sequence shown here is derived from an EMBL/GenBank/DDBJ whole genome shotgun (WGS) entry which is preliminary data.</text>
</comment>
<dbReference type="PATRIC" id="fig|742743.3.peg.2047"/>
<dbReference type="GO" id="GO:0016020">
    <property type="term" value="C:membrane"/>
    <property type="evidence" value="ECO:0007669"/>
    <property type="project" value="UniProtKB-SubCell"/>
</dbReference>
<dbReference type="EMBL" id="ADLT01000075">
    <property type="protein sequence ID" value="EHO62051.1"/>
    <property type="molecule type" value="Genomic_DNA"/>
</dbReference>
<dbReference type="AlphaFoldDB" id="H1D339"/>
<dbReference type="Proteomes" id="UP000003277">
    <property type="component" value="Unassembled WGS sequence"/>
</dbReference>
<dbReference type="PANTHER" id="PTHR22911">
    <property type="entry name" value="ACYL-MALONYL CONDENSING ENZYME-RELATED"/>
    <property type="match status" value="1"/>
</dbReference>
<dbReference type="RefSeq" id="WP_008860518.1">
    <property type="nucleotide sequence ID" value="NZ_JH591190.1"/>
</dbReference>
<feature type="transmembrane region" description="Helical" evidence="6">
    <location>
        <begin position="235"/>
        <end position="256"/>
    </location>
</feature>
<comment type="similarity">
    <text evidence="2">Belongs to the EamA transporter family.</text>
</comment>
<keyword evidence="3 6" id="KW-0812">Transmembrane</keyword>
<protein>
    <recommendedName>
        <fullName evidence="7">EamA domain-containing protein</fullName>
    </recommendedName>
</protein>
<dbReference type="InterPro" id="IPR037185">
    <property type="entry name" value="EmrE-like"/>
</dbReference>
<gene>
    <name evidence="8" type="ORF">HMPREF9453_02027</name>
</gene>
<dbReference type="HOGENOM" id="CLU_032828_0_1_9"/>
<feature type="transmembrane region" description="Helical" evidence="6">
    <location>
        <begin position="97"/>
        <end position="115"/>
    </location>
</feature>
<dbReference type="STRING" id="742743.HMPREF9453_02027"/>
<evidence type="ECO:0000256" key="5">
    <source>
        <dbReference type="ARBA" id="ARBA00023136"/>
    </source>
</evidence>
<feature type="transmembrane region" description="Helical" evidence="6">
    <location>
        <begin position="262"/>
        <end position="280"/>
    </location>
</feature>
<keyword evidence="4 6" id="KW-1133">Transmembrane helix</keyword>
<feature type="transmembrane region" description="Helical" evidence="6">
    <location>
        <begin position="208"/>
        <end position="228"/>
    </location>
</feature>
<organism evidence="8 9">
    <name type="scientific">Dialister succinatiphilus YIT 11850</name>
    <dbReference type="NCBI Taxonomy" id="742743"/>
    <lineage>
        <taxon>Bacteria</taxon>
        <taxon>Bacillati</taxon>
        <taxon>Bacillota</taxon>
        <taxon>Negativicutes</taxon>
        <taxon>Veillonellales</taxon>
        <taxon>Veillonellaceae</taxon>
        <taxon>Dialister</taxon>
    </lineage>
</organism>
<sequence>MKGQMTLGITASILAAFLFTVMDVSAKVLAPLGMGEITFIRGLAGLLFIPLIAMHEGKAVFSGKDRLLLHLRGLFGGFGILLFFYSLPGLKLGDAEILVQLSAFFMCILSPIFLHTTPSGKVLPWLVTIAAGAALVLQVWNFQAFNGYALLGVISSFCTASAYTCIGRLTEKGGHSGAEIVFYFQIYSMIGGALLMAGHMVMPSGVDWVWIFFMSLSALFAQVALTWGCTHIPPVIVTFAMYTGILFHILAGWFLWGERLTLFSWTGGAVIVFGSAMLLWKTRKS</sequence>
<feature type="transmembrane region" description="Helical" evidence="6">
    <location>
        <begin position="36"/>
        <end position="55"/>
    </location>
</feature>
<dbReference type="SUPFAM" id="SSF103481">
    <property type="entry name" value="Multidrug resistance efflux transporter EmrE"/>
    <property type="match status" value="2"/>
</dbReference>
<evidence type="ECO:0000256" key="4">
    <source>
        <dbReference type="ARBA" id="ARBA00022989"/>
    </source>
</evidence>
<proteinExistence type="inferred from homology"/>
<dbReference type="InterPro" id="IPR000620">
    <property type="entry name" value="EamA_dom"/>
</dbReference>
<evidence type="ECO:0000256" key="6">
    <source>
        <dbReference type="SAM" id="Phobius"/>
    </source>
</evidence>
<dbReference type="PANTHER" id="PTHR22911:SF6">
    <property type="entry name" value="SOLUTE CARRIER FAMILY 35 MEMBER G1"/>
    <property type="match status" value="1"/>
</dbReference>
<name>H1D339_9FIRM</name>
<evidence type="ECO:0000256" key="1">
    <source>
        <dbReference type="ARBA" id="ARBA00004141"/>
    </source>
</evidence>
<keyword evidence="5 6" id="KW-0472">Membrane</keyword>
<feature type="transmembrane region" description="Helical" evidence="6">
    <location>
        <begin position="67"/>
        <end position="85"/>
    </location>
</feature>
<evidence type="ECO:0000256" key="3">
    <source>
        <dbReference type="ARBA" id="ARBA00022692"/>
    </source>
</evidence>
<reference evidence="8 9" key="1">
    <citation type="submission" date="2011-11" db="EMBL/GenBank/DDBJ databases">
        <title>The Genome Sequence of Dialister succinatiphilus YIT 11850.</title>
        <authorList>
            <consortium name="The Broad Institute Genome Sequencing Platform"/>
            <person name="Earl A."/>
            <person name="Ward D."/>
            <person name="Feldgarden M."/>
            <person name="Gevers D."/>
            <person name="Morotomi M."/>
            <person name="Young S.K."/>
            <person name="Zeng Q."/>
            <person name="Gargeya S."/>
            <person name="Fitzgerald M."/>
            <person name="Haas B."/>
            <person name="Abouelleil A."/>
            <person name="Alvarado L."/>
            <person name="Arachchi H.M."/>
            <person name="Berlin A."/>
            <person name="Brown A."/>
            <person name="Chapman S.B."/>
            <person name="Dunbar C."/>
            <person name="Gearin G."/>
            <person name="Goldberg J."/>
            <person name="Griggs A."/>
            <person name="Gujja S."/>
            <person name="Heiman D."/>
            <person name="Howarth C."/>
            <person name="Lui A."/>
            <person name="MacDonald P.J.P."/>
            <person name="Montmayeur A."/>
            <person name="Murphy C."/>
            <person name="Neiman D."/>
            <person name="Pearson M."/>
            <person name="Priest M."/>
            <person name="Roberts A."/>
            <person name="Saif S."/>
            <person name="Shea T."/>
            <person name="Sisk P."/>
            <person name="Stolte C."/>
            <person name="Sykes S."/>
            <person name="Wortman J."/>
            <person name="Nusbaum C."/>
            <person name="Birren B."/>
        </authorList>
    </citation>
    <scope>NUCLEOTIDE SEQUENCE [LARGE SCALE GENOMIC DNA]</scope>
    <source>
        <strain evidence="8 9">YIT 11850</strain>
    </source>
</reference>
<feature type="transmembrane region" description="Helical" evidence="6">
    <location>
        <begin position="181"/>
        <end position="202"/>
    </location>
</feature>
<evidence type="ECO:0000313" key="9">
    <source>
        <dbReference type="Proteomes" id="UP000003277"/>
    </source>
</evidence>
<accession>H1D339</accession>
<feature type="domain" description="EamA" evidence="7">
    <location>
        <begin position="7"/>
        <end position="137"/>
    </location>
</feature>
<keyword evidence="9" id="KW-1185">Reference proteome</keyword>
<evidence type="ECO:0000256" key="2">
    <source>
        <dbReference type="ARBA" id="ARBA00007362"/>
    </source>
</evidence>
<feature type="transmembrane region" description="Helical" evidence="6">
    <location>
        <begin position="122"/>
        <end position="142"/>
    </location>
</feature>
<feature type="domain" description="EamA" evidence="7">
    <location>
        <begin position="149"/>
        <end position="279"/>
    </location>
</feature>
<dbReference type="OrthoDB" id="9813604at2"/>
<dbReference type="eggNOG" id="COG0697">
    <property type="taxonomic scope" value="Bacteria"/>
</dbReference>
<feature type="transmembrane region" description="Helical" evidence="6">
    <location>
        <begin position="148"/>
        <end position="169"/>
    </location>
</feature>
<dbReference type="Pfam" id="PF00892">
    <property type="entry name" value="EamA"/>
    <property type="match status" value="2"/>
</dbReference>